<dbReference type="InterPro" id="IPR013424">
    <property type="entry name" value="Ice-binding_C"/>
</dbReference>
<evidence type="ECO:0000313" key="2">
    <source>
        <dbReference type="EMBL" id="QEG01061.1"/>
    </source>
</evidence>
<keyword evidence="3" id="KW-1185">Reference proteome</keyword>
<organism evidence="2 3">
    <name type="scientific">Stieleria maiorica</name>
    <dbReference type="NCBI Taxonomy" id="2795974"/>
    <lineage>
        <taxon>Bacteria</taxon>
        <taxon>Pseudomonadati</taxon>
        <taxon>Planctomycetota</taxon>
        <taxon>Planctomycetia</taxon>
        <taxon>Pirellulales</taxon>
        <taxon>Pirellulaceae</taxon>
        <taxon>Stieleria</taxon>
    </lineage>
</organism>
<accession>A0A5B9MM20</accession>
<reference evidence="2 3" key="1">
    <citation type="submission" date="2019-02" db="EMBL/GenBank/DDBJ databases">
        <title>Planctomycetal bacteria perform biofilm scaping via a novel small molecule.</title>
        <authorList>
            <person name="Jeske O."/>
            <person name="Boedeker C."/>
            <person name="Wiegand S."/>
            <person name="Breitling P."/>
            <person name="Kallscheuer N."/>
            <person name="Jogler M."/>
            <person name="Rohde M."/>
            <person name="Petersen J."/>
            <person name="Medema M.H."/>
            <person name="Surup F."/>
            <person name="Jogler C."/>
        </authorList>
    </citation>
    <scope>NUCLEOTIDE SEQUENCE [LARGE SCALE GENOMIC DNA]</scope>
    <source>
        <strain evidence="2 3">Mal15</strain>
    </source>
</reference>
<dbReference type="NCBIfam" id="TIGR02595">
    <property type="entry name" value="PEP_CTERM"/>
    <property type="match status" value="1"/>
</dbReference>
<evidence type="ECO:0000259" key="1">
    <source>
        <dbReference type="Pfam" id="PF07589"/>
    </source>
</evidence>
<dbReference type="KEGG" id="smam:Mal15_51370"/>
<dbReference type="EMBL" id="CP036264">
    <property type="protein sequence ID" value="QEG01061.1"/>
    <property type="molecule type" value="Genomic_DNA"/>
</dbReference>
<evidence type="ECO:0000313" key="3">
    <source>
        <dbReference type="Proteomes" id="UP000321353"/>
    </source>
</evidence>
<name>A0A5B9MM20_9BACT</name>
<dbReference type="Proteomes" id="UP000321353">
    <property type="component" value="Chromosome"/>
</dbReference>
<sequence>MSQNDIGAAGTIYRENYSTSFDNFSFANDLTVTRFQWAGGYELINADGSTTASADSFTIGVYANDTTSGMSEPGAQLYSFDVGLASETKIAGVPGFYEYSAYVSPFAVAGGETYWFSVVANLDYLNNEWGLGYSDLGDDVSFQDIGQFAADPLTRVKDSVDYAFSVSAVPEPSTFVCFASMGLVIALRRRRCSTSTRKMRVA</sequence>
<gene>
    <name evidence="2" type="ORF">Mal15_51370</name>
</gene>
<dbReference type="AlphaFoldDB" id="A0A5B9MM20"/>
<protein>
    <recommendedName>
        <fullName evidence="1">Ice-binding protein C-terminal domain-containing protein</fullName>
    </recommendedName>
</protein>
<dbReference type="Pfam" id="PF07589">
    <property type="entry name" value="PEP-CTERM"/>
    <property type="match status" value="1"/>
</dbReference>
<feature type="domain" description="Ice-binding protein C-terminal" evidence="1">
    <location>
        <begin position="168"/>
        <end position="191"/>
    </location>
</feature>
<proteinExistence type="predicted"/>